<dbReference type="OrthoDB" id="1737613at2759"/>
<dbReference type="EC" id="3.1.2.4" evidence="2"/>
<accession>A0A7J0GQ29</accession>
<dbReference type="GO" id="GO:0003860">
    <property type="term" value="F:3-hydroxyisobutyryl-CoA hydrolase activity"/>
    <property type="evidence" value="ECO:0007669"/>
    <property type="project" value="UniProtKB-UniRule"/>
</dbReference>
<name>A0A7J0GQ29_9ERIC</name>
<dbReference type="GO" id="GO:0006574">
    <property type="term" value="P:L-valine catabolic process"/>
    <property type="evidence" value="ECO:0007669"/>
    <property type="project" value="UniProtKB-UniRule"/>
</dbReference>
<comment type="function">
    <text evidence="2">Hydrolyzes 3-hydroxyisobutyryl-CoA (HIBYL-CoA), a saline catabolite. Has high activity toward isobutyryl-CoA. Could be an isobutyryl-CoA dehydrogenase that functions in valine catabolism.</text>
</comment>
<evidence type="ECO:0000313" key="4">
    <source>
        <dbReference type="EMBL" id="GFZ12724.1"/>
    </source>
</evidence>
<gene>
    <name evidence="4" type="ORF">Acr_23g0011090</name>
</gene>
<comment type="pathway">
    <text evidence="2">Amino-acid degradation; L-valine degradation.</text>
</comment>
<comment type="caution">
    <text evidence="4">The sequence shown here is derived from an EMBL/GenBank/DDBJ whole genome shotgun (WGS) entry which is preliminary data.</text>
</comment>
<evidence type="ECO:0000313" key="5">
    <source>
        <dbReference type="Proteomes" id="UP000585474"/>
    </source>
</evidence>
<protein>
    <recommendedName>
        <fullName evidence="2">3-hydroxyisobutyryl-CoA hydrolase</fullName>
        <shortName evidence="2">HIB-CoA hydrolase</shortName>
        <shortName evidence="2">HIBYL-CoA-H</shortName>
        <ecNumber evidence="2">3.1.2.4</ecNumber>
    </recommendedName>
    <alternativeName>
        <fullName evidence="2">3-hydroxyisobutyryl-coenzyme A hydrolase</fullName>
    </alternativeName>
</protein>
<sequence>MDKHFGTSQIRKRNKLRWSICLEFNIYDVIYVLYKGYFLHLLPLLPLSALCEQIREGRKQKLSECLKKEFRLTMNILRTTISGDVYEGIRALTIDKDNAPKWDPLTLNEATDDKIEIVFEPFEEHLELQIPEKEEYRWDGKYENSAYATLKVKDE</sequence>
<dbReference type="Gene3D" id="3.90.226.10">
    <property type="entry name" value="2-enoyl-CoA Hydratase, Chain A, domain 1"/>
    <property type="match status" value="1"/>
</dbReference>
<evidence type="ECO:0000256" key="2">
    <source>
        <dbReference type="RuleBase" id="RU369070"/>
    </source>
</evidence>
<organism evidence="4 5">
    <name type="scientific">Actinidia rufa</name>
    <dbReference type="NCBI Taxonomy" id="165716"/>
    <lineage>
        <taxon>Eukaryota</taxon>
        <taxon>Viridiplantae</taxon>
        <taxon>Streptophyta</taxon>
        <taxon>Embryophyta</taxon>
        <taxon>Tracheophyta</taxon>
        <taxon>Spermatophyta</taxon>
        <taxon>Magnoliopsida</taxon>
        <taxon>eudicotyledons</taxon>
        <taxon>Gunneridae</taxon>
        <taxon>Pentapetalae</taxon>
        <taxon>asterids</taxon>
        <taxon>Ericales</taxon>
        <taxon>Actinidiaceae</taxon>
        <taxon>Actinidia</taxon>
    </lineage>
</organism>
<dbReference type="Proteomes" id="UP000585474">
    <property type="component" value="Unassembled WGS sequence"/>
</dbReference>
<keyword evidence="1 2" id="KW-0378">Hydrolase</keyword>
<dbReference type="Pfam" id="PF16113">
    <property type="entry name" value="ECH_2"/>
    <property type="match status" value="1"/>
</dbReference>
<dbReference type="InterPro" id="IPR045004">
    <property type="entry name" value="ECH_dom"/>
</dbReference>
<comment type="catalytic activity">
    <reaction evidence="2">
        <text>3-hydroxy-2-methylpropanoyl-CoA + H2O = 3-hydroxy-2-methylpropanoate + CoA + H(+)</text>
        <dbReference type="Rhea" id="RHEA:20888"/>
        <dbReference type="ChEBI" id="CHEBI:11805"/>
        <dbReference type="ChEBI" id="CHEBI:15377"/>
        <dbReference type="ChEBI" id="CHEBI:15378"/>
        <dbReference type="ChEBI" id="CHEBI:57287"/>
        <dbReference type="ChEBI" id="CHEBI:57340"/>
        <dbReference type="EC" id="3.1.2.4"/>
    </reaction>
</comment>
<feature type="domain" description="Enoyl-CoA hydratase/isomerase" evidence="3">
    <location>
        <begin position="47"/>
        <end position="119"/>
    </location>
</feature>
<proteinExistence type="inferred from homology"/>
<keyword evidence="5" id="KW-1185">Reference proteome</keyword>
<dbReference type="AlphaFoldDB" id="A0A7J0GQ29"/>
<dbReference type="InterPro" id="IPR032259">
    <property type="entry name" value="HIBYL-CoA-H"/>
</dbReference>
<dbReference type="GO" id="GO:0008233">
    <property type="term" value="F:peptidase activity"/>
    <property type="evidence" value="ECO:0007669"/>
    <property type="project" value="UniProtKB-KW"/>
</dbReference>
<reference evidence="4 5" key="1">
    <citation type="submission" date="2019-07" db="EMBL/GenBank/DDBJ databases">
        <title>De Novo Assembly of kiwifruit Actinidia rufa.</title>
        <authorList>
            <person name="Sugita-Konishi S."/>
            <person name="Sato K."/>
            <person name="Mori E."/>
            <person name="Abe Y."/>
            <person name="Kisaki G."/>
            <person name="Hamano K."/>
            <person name="Suezawa K."/>
            <person name="Otani M."/>
            <person name="Fukuda T."/>
            <person name="Manabe T."/>
            <person name="Gomi K."/>
            <person name="Tabuchi M."/>
            <person name="Akimitsu K."/>
            <person name="Kataoka I."/>
        </authorList>
    </citation>
    <scope>NUCLEOTIDE SEQUENCE [LARGE SCALE GENOMIC DNA]</scope>
    <source>
        <strain evidence="5">cv. Fuchu</strain>
    </source>
</reference>
<dbReference type="EMBL" id="BJWL01000023">
    <property type="protein sequence ID" value="GFZ12724.1"/>
    <property type="molecule type" value="Genomic_DNA"/>
</dbReference>
<keyword evidence="4" id="KW-0645">Protease</keyword>
<comment type="similarity">
    <text evidence="2">Belongs to the enoyl-CoA hydratase/isomerase family.</text>
</comment>
<dbReference type="PANTHER" id="PTHR43176">
    <property type="entry name" value="3-HYDROXYISOBUTYRYL-COA HYDROLASE-RELATED"/>
    <property type="match status" value="1"/>
</dbReference>
<evidence type="ECO:0000256" key="1">
    <source>
        <dbReference type="ARBA" id="ARBA00022801"/>
    </source>
</evidence>
<evidence type="ECO:0000259" key="3">
    <source>
        <dbReference type="Pfam" id="PF16113"/>
    </source>
</evidence>
<dbReference type="PANTHER" id="PTHR43176:SF2">
    <property type="entry name" value="3-HYDROXYISOBUTYRYL-COA HYDROLASE-LIKE PROTEIN 5"/>
    <property type="match status" value="1"/>
</dbReference>
<dbReference type="GO" id="GO:0006508">
    <property type="term" value="P:proteolysis"/>
    <property type="evidence" value="ECO:0007669"/>
    <property type="project" value="UniProtKB-KW"/>
</dbReference>